<dbReference type="PANTHER" id="PTHR14969">
    <property type="entry name" value="SPHINGOSINE-1-PHOSPHATE PHOSPHOHYDROLASE"/>
    <property type="match status" value="1"/>
</dbReference>
<dbReference type="OrthoDB" id="10266771at2759"/>
<feature type="transmembrane region" description="Helical" evidence="2">
    <location>
        <begin position="217"/>
        <end position="235"/>
    </location>
</feature>
<dbReference type="GO" id="GO:0042392">
    <property type="term" value="F:sphingosine-1-phosphate phosphatase activity"/>
    <property type="evidence" value="ECO:0007669"/>
    <property type="project" value="TreeGrafter"/>
</dbReference>
<dbReference type="InterPro" id="IPR036938">
    <property type="entry name" value="PAP2/HPO_sf"/>
</dbReference>
<feature type="compositionally biased region" description="Acidic residues" evidence="1">
    <location>
        <begin position="101"/>
        <end position="127"/>
    </location>
</feature>
<feature type="region of interest" description="Disordered" evidence="1">
    <location>
        <begin position="37"/>
        <end position="57"/>
    </location>
</feature>
<dbReference type="Gene3D" id="1.20.144.10">
    <property type="entry name" value="Phosphatidic acid phosphatase type 2/haloperoxidase"/>
    <property type="match status" value="1"/>
</dbReference>
<dbReference type="Proteomes" id="UP000000311">
    <property type="component" value="Unassembled WGS sequence"/>
</dbReference>
<dbReference type="FunCoup" id="E1ZXV5">
    <property type="interactions" value="96"/>
</dbReference>
<evidence type="ECO:0000259" key="3">
    <source>
        <dbReference type="SMART" id="SM00014"/>
    </source>
</evidence>
<dbReference type="CDD" id="cd03391">
    <property type="entry name" value="PAP2_containing_2_like"/>
    <property type="match status" value="1"/>
</dbReference>
<keyword evidence="2" id="KW-0812">Transmembrane</keyword>
<keyword evidence="5" id="KW-1185">Reference proteome</keyword>
<feature type="domain" description="Phosphatidic acid phosphatase type 2/haloperoxidase" evidence="3">
    <location>
        <begin position="216"/>
        <end position="322"/>
    </location>
</feature>
<name>E1ZXV5_CAMFO</name>
<keyword evidence="2" id="KW-1133">Transmembrane helix</keyword>
<protein>
    <submittedName>
        <fullName evidence="4">Presqualene diphosphate phosphatase</fullName>
    </submittedName>
</protein>
<dbReference type="SMART" id="SM00014">
    <property type="entry name" value="acidPPc"/>
    <property type="match status" value="1"/>
</dbReference>
<evidence type="ECO:0000256" key="1">
    <source>
        <dbReference type="SAM" id="MobiDB-lite"/>
    </source>
</evidence>
<proteinExistence type="predicted"/>
<feature type="transmembrane region" description="Helical" evidence="2">
    <location>
        <begin position="158"/>
        <end position="176"/>
    </location>
</feature>
<organism evidence="5">
    <name type="scientific">Camponotus floridanus</name>
    <name type="common">Florida carpenter ant</name>
    <dbReference type="NCBI Taxonomy" id="104421"/>
    <lineage>
        <taxon>Eukaryota</taxon>
        <taxon>Metazoa</taxon>
        <taxon>Ecdysozoa</taxon>
        <taxon>Arthropoda</taxon>
        <taxon>Hexapoda</taxon>
        <taxon>Insecta</taxon>
        <taxon>Pterygota</taxon>
        <taxon>Neoptera</taxon>
        <taxon>Endopterygota</taxon>
        <taxon>Hymenoptera</taxon>
        <taxon>Apocrita</taxon>
        <taxon>Aculeata</taxon>
        <taxon>Formicoidea</taxon>
        <taxon>Formicidae</taxon>
        <taxon>Formicinae</taxon>
        <taxon>Camponotus</taxon>
    </lineage>
</organism>
<evidence type="ECO:0000256" key="2">
    <source>
        <dbReference type="SAM" id="Phobius"/>
    </source>
</evidence>
<accession>E1ZXV5</accession>
<evidence type="ECO:0000313" key="4">
    <source>
        <dbReference type="EMBL" id="EFN73986.1"/>
    </source>
</evidence>
<keyword evidence="2" id="KW-0472">Membrane</keyword>
<dbReference type="EMBL" id="GL435132">
    <property type="protein sequence ID" value="EFN73986.1"/>
    <property type="molecule type" value="Genomic_DNA"/>
</dbReference>
<dbReference type="PANTHER" id="PTHR14969:SF13">
    <property type="entry name" value="AT30094P"/>
    <property type="match status" value="1"/>
</dbReference>
<dbReference type="Pfam" id="PF01569">
    <property type="entry name" value="PAP2"/>
    <property type="match status" value="1"/>
</dbReference>
<gene>
    <name evidence="4" type="ORF">EAG_05666</name>
</gene>
<reference evidence="4 5" key="1">
    <citation type="journal article" date="2010" name="Science">
        <title>Genomic comparison of the ants Camponotus floridanus and Harpegnathos saltator.</title>
        <authorList>
            <person name="Bonasio R."/>
            <person name="Zhang G."/>
            <person name="Ye C."/>
            <person name="Mutti N.S."/>
            <person name="Fang X."/>
            <person name="Qin N."/>
            <person name="Donahue G."/>
            <person name="Yang P."/>
            <person name="Li Q."/>
            <person name="Li C."/>
            <person name="Zhang P."/>
            <person name="Huang Z."/>
            <person name="Berger S.L."/>
            <person name="Reinberg D."/>
            <person name="Wang J."/>
            <person name="Liebig J."/>
        </authorList>
    </citation>
    <scope>NUCLEOTIDE SEQUENCE [LARGE SCALE GENOMIC DNA]</scope>
    <source>
        <strain evidence="5">C129</strain>
    </source>
</reference>
<sequence length="347" mass="40106">MTEKRLSLGINVSILLILTIFGVLLFLPLRLLFDTNYSDQDPNEDENNVSDLADSAKEKELMTPMDYRRLKRCPNLRYKDRLMSVFLSDYDENCMYKQNEHDDDEDDDDDDSDSEEEDSREDEEDEEKTCVAKRGIDEELKENAEEILKTRQMKSITVAGHILVTMLLVSVIAALIEVLRIRFAREKSCHGIVWLASSLVLIWILNSKSLYQMQVNLLIGLLLDIFLIAVIKAITRRRRPTSNDDSFTIGPDKYSFPSGHASRAMFIVYFFFYVWPISSMFAPPLLAWCFSVCTSRLLLRRHHIFDVLVGVFLGIFEGLIIGYIYLEQETCINLISWITDEKIHGSE</sequence>
<dbReference type="InParanoid" id="E1ZXV5"/>
<dbReference type="AlphaFoldDB" id="E1ZXV5"/>
<feature type="transmembrane region" description="Helical" evidence="2">
    <location>
        <begin position="12"/>
        <end position="33"/>
    </location>
</feature>
<evidence type="ECO:0000313" key="5">
    <source>
        <dbReference type="Proteomes" id="UP000000311"/>
    </source>
</evidence>
<dbReference type="InterPro" id="IPR000326">
    <property type="entry name" value="PAP2/HPO"/>
</dbReference>
<feature type="region of interest" description="Disordered" evidence="1">
    <location>
        <begin position="97"/>
        <end position="135"/>
    </location>
</feature>
<feature type="transmembrane region" description="Helical" evidence="2">
    <location>
        <begin position="188"/>
        <end position="205"/>
    </location>
</feature>
<dbReference type="SUPFAM" id="SSF48317">
    <property type="entry name" value="Acid phosphatase/Vanadium-dependent haloperoxidase"/>
    <property type="match status" value="1"/>
</dbReference>
<feature type="transmembrane region" description="Helical" evidence="2">
    <location>
        <begin position="304"/>
        <end position="326"/>
    </location>
</feature>